<proteinExistence type="predicted"/>
<keyword evidence="4" id="KW-1185">Reference proteome</keyword>
<dbReference type="InterPro" id="IPR032533">
    <property type="entry name" value="DUF4954"/>
</dbReference>
<protein>
    <recommendedName>
        <fullName evidence="5">DUF4954 domain-containing protein</fullName>
    </recommendedName>
</protein>
<dbReference type="eggNOG" id="COG1208">
    <property type="taxonomic scope" value="Bacteria"/>
</dbReference>
<dbReference type="HOGENOM" id="CLU_414325_0_0_10"/>
<comment type="caution">
    <text evidence="3">The sequence shown here is derived from an EMBL/GenBank/DDBJ whole genome shotgun (WGS) entry which is preliminary data.</text>
</comment>
<dbReference type="Proteomes" id="UP000005580">
    <property type="component" value="Unassembled WGS sequence"/>
</dbReference>
<dbReference type="RefSeq" id="WP_004368528.1">
    <property type="nucleotide sequence ID" value="NZ_GL833118.1"/>
</dbReference>
<dbReference type="InterPro" id="IPR049208">
    <property type="entry name" value="DUF6819"/>
</dbReference>
<dbReference type="InterPro" id="IPR011004">
    <property type="entry name" value="Trimer_LpxA-like_sf"/>
</dbReference>
<sequence>MEYRALTEEEILVLENRNCWAEAWNNVHVADGFEPRFLHHVLFYGSVYLGVFDKSIEVSKGFMKHSGINNATLRNVTIGDNCLIENIGNYMNNYRVGNDCYISNVCTIETTEGATYGEGNMISVLNEVGDGNVVLFKDLNSQFAAFMVNHCHDKELKDAIRRLINEEIEFNTPECGTIGDNVKIVNTKEITNTVVYNECEISGASRISDCTILSSPNASVYIGTGVICENTIISDGSSIINSVKIQDCFVGEACQLANGFTASASVFFANSFMSNGEACAAFCGPFTASHHKSSLLIGGMFSFYNAGSATNFSNHAYKMGPMHYGFLERGTKTASGAYLLMPAHIGTFSVCFGKLMHHPDTRNLPFSYLIARGDTMYLSPGRNITTVGLYRDIRKWPKRDVRPQGSQKSIVNFDWLSPFSVGEILHGKKILEDLRNASGENVSSYIYHEYVISANSLKKGIKYYDIALRIYMGAVLKRRLRLDPSLMPPSNDVGVGEWNDLSGLLLPESEEQRVVNDIKNGELESVQDVIGRFVEIDRHYREYQWAWTYRLILDYYGLDEITPEDAGRIRLDYITARRAWIAEITKDAEKEYAMGDVEEDVLSNFIDSLEHEIDFEN</sequence>
<dbReference type="Pfam" id="PF20683">
    <property type="entry name" value="DUF6819"/>
    <property type="match status" value="1"/>
</dbReference>
<dbReference type="AlphaFoldDB" id="E7RPZ4"/>
<name>E7RPZ4_9BACT</name>
<dbReference type="Gene3D" id="2.160.10.10">
    <property type="entry name" value="Hexapeptide repeat proteins"/>
    <property type="match status" value="1"/>
</dbReference>
<reference evidence="3" key="1">
    <citation type="submission" date="2011-01" db="EMBL/GenBank/DDBJ databases">
        <authorList>
            <person name="Muzny D."/>
            <person name="Qin X."/>
            <person name="Buhay C."/>
            <person name="Dugan-Rocha S."/>
            <person name="Ding Y."/>
            <person name="Chen G."/>
            <person name="Hawes A."/>
            <person name="Holder M."/>
            <person name="Jhangiani S."/>
            <person name="Johnson A."/>
            <person name="Khan Z."/>
            <person name="Li Z."/>
            <person name="Liu W."/>
            <person name="Liu X."/>
            <person name="Perez L."/>
            <person name="Shen H."/>
            <person name="Wang Q."/>
            <person name="Watt J."/>
            <person name="Xi L."/>
            <person name="Xin Y."/>
            <person name="Zhou J."/>
            <person name="Deng J."/>
            <person name="Jiang H."/>
            <person name="Liu Y."/>
            <person name="Qu J."/>
            <person name="Song X.-Z."/>
            <person name="Zhang L."/>
            <person name="Villasana D."/>
            <person name="Johnson A."/>
            <person name="Liu J."/>
            <person name="Liyanage D."/>
            <person name="Lorensuhewa L."/>
            <person name="Robinson T."/>
            <person name="Song A."/>
            <person name="Song B.-B."/>
            <person name="Dinh H."/>
            <person name="Thornton R."/>
            <person name="Coyle M."/>
            <person name="Francisco L."/>
            <person name="Jackson L."/>
            <person name="Javaid M."/>
            <person name="Korchina V."/>
            <person name="Kovar C."/>
            <person name="Mata R."/>
            <person name="Mathew T."/>
            <person name="Ngo R."/>
            <person name="Nguyen L."/>
            <person name="Nguyen N."/>
            <person name="Okwuonu G."/>
            <person name="Ongeri F."/>
            <person name="Pham C."/>
            <person name="Simmons D."/>
            <person name="Wilczek-Boney K."/>
            <person name="Hale W."/>
            <person name="Jakkamsetti A."/>
            <person name="Pham P."/>
            <person name="Ruth R."/>
            <person name="San Lucas F."/>
            <person name="Warren J."/>
            <person name="Zhang J."/>
            <person name="Zhao Z."/>
            <person name="Zhou C."/>
            <person name="Zhu D."/>
            <person name="Lee S."/>
            <person name="Bess C."/>
            <person name="Blankenburg K."/>
            <person name="Forbes L."/>
            <person name="Fu Q."/>
            <person name="Gubbala S."/>
            <person name="Hirani K."/>
            <person name="Jayaseelan J.C."/>
            <person name="Lara F."/>
            <person name="Munidasa M."/>
            <person name="Palculict T."/>
            <person name="Patil S."/>
            <person name="Pu L.-L."/>
            <person name="Saada N."/>
            <person name="Tang L."/>
            <person name="Weissenberger G."/>
            <person name="Zhu Y."/>
            <person name="Hemphill L."/>
            <person name="Shang Y."/>
            <person name="Youmans B."/>
            <person name="Ayvaz T."/>
            <person name="Ross M."/>
            <person name="Santibanez J."/>
            <person name="Aqrawi P."/>
            <person name="Gross S."/>
            <person name="Joshi V."/>
            <person name="Fowler G."/>
            <person name="Nazareth L."/>
            <person name="Reid J."/>
            <person name="Worley K."/>
            <person name="Petrosino J."/>
            <person name="Highlander S."/>
            <person name="Gibbs R."/>
        </authorList>
    </citation>
    <scope>NUCLEOTIDE SEQUENCE [LARGE SCALE GENOMIC DNA]</scope>
    <source>
        <strain evidence="3">ATCC 33269</strain>
    </source>
</reference>
<evidence type="ECO:0008006" key="5">
    <source>
        <dbReference type="Google" id="ProtNLM"/>
    </source>
</evidence>
<dbReference type="STRING" id="28134.SAMN05444288_1627"/>
<evidence type="ECO:0000259" key="1">
    <source>
        <dbReference type="Pfam" id="PF16314"/>
    </source>
</evidence>
<evidence type="ECO:0000313" key="3">
    <source>
        <dbReference type="EMBL" id="EFZ37187.1"/>
    </source>
</evidence>
<accession>E7RPZ4</accession>
<evidence type="ECO:0000313" key="4">
    <source>
        <dbReference type="Proteomes" id="UP000005580"/>
    </source>
</evidence>
<feature type="domain" description="DUF6819" evidence="2">
    <location>
        <begin position="487"/>
        <end position="594"/>
    </location>
</feature>
<dbReference type="EMBL" id="AEPE02000004">
    <property type="protein sequence ID" value="EFZ37187.1"/>
    <property type="molecule type" value="Genomic_DNA"/>
</dbReference>
<organism evidence="3 4">
    <name type="scientific">Hoylesella oralis ATCC 33269</name>
    <dbReference type="NCBI Taxonomy" id="873533"/>
    <lineage>
        <taxon>Bacteria</taxon>
        <taxon>Pseudomonadati</taxon>
        <taxon>Bacteroidota</taxon>
        <taxon>Bacteroidia</taxon>
        <taxon>Bacteroidales</taxon>
        <taxon>Prevotellaceae</taxon>
        <taxon>Hoylesella</taxon>
    </lineage>
</organism>
<evidence type="ECO:0000259" key="2">
    <source>
        <dbReference type="Pfam" id="PF20683"/>
    </source>
</evidence>
<gene>
    <name evidence="3" type="ORF">HMPREF0663_11245</name>
</gene>
<dbReference type="Pfam" id="PF16314">
    <property type="entry name" value="DUF4954"/>
    <property type="match status" value="1"/>
</dbReference>
<feature type="domain" description="DUF4954" evidence="1">
    <location>
        <begin position="3"/>
        <end position="435"/>
    </location>
</feature>
<dbReference type="SUPFAM" id="SSF51161">
    <property type="entry name" value="Trimeric LpxA-like enzymes"/>
    <property type="match status" value="2"/>
</dbReference>